<evidence type="ECO:0000256" key="4">
    <source>
        <dbReference type="RuleBase" id="RU003512"/>
    </source>
</evidence>
<dbReference type="PANTHER" id="PTHR42953">
    <property type="entry name" value="HIGH-AFFINITY ZINC UPTAKE SYSTEM PROTEIN ZNUA-RELATED"/>
    <property type="match status" value="1"/>
</dbReference>
<dbReference type="InterPro" id="IPR006127">
    <property type="entry name" value="ZnuA-like"/>
</dbReference>
<evidence type="ECO:0000313" key="6">
    <source>
        <dbReference type="Proteomes" id="UP000394068"/>
    </source>
</evidence>
<dbReference type="GO" id="GO:0046872">
    <property type="term" value="F:metal ion binding"/>
    <property type="evidence" value="ECO:0007669"/>
    <property type="project" value="InterPro"/>
</dbReference>
<keyword evidence="3" id="KW-0732">Signal</keyword>
<sequence>MKRIVLTFFLIIGLFATSGCQKAVKPSSDRHGLSIVTSFYPIYAMTKEVSGDLNDVRMIQSGTGIHSFEPSANDVAAIYDADLFIYHSHTLESWADDLDFNLKKTKATAFEASKSLSLDRVNGLDDVEVTEGIDPATLYDPHTWTDPVLAGEEALSIGKKLSQIDPKNADYYSKNAKSFKQKADQLAREYQKKFKAVKSKTFVTQHTAFSYLAKRFGLKQLGISGISPDQEPSPRQLTEIQAFIKEYKVKTIFAEDNVSPKIAHTIAKATKAKVKRLSPLESAPHSDKSYLENLRKNMEVLYQSLK</sequence>
<dbReference type="EMBL" id="CABEHT010000001">
    <property type="protein sequence ID" value="VTS12434.1"/>
    <property type="molecule type" value="Genomic_DNA"/>
</dbReference>
<evidence type="ECO:0000313" key="5">
    <source>
        <dbReference type="EMBL" id="VTS12434.1"/>
    </source>
</evidence>
<dbReference type="Proteomes" id="UP000394068">
    <property type="component" value="Unassembled WGS sequence"/>
</dbReference>
<name>A0A4U9XH15_9STRE</name>
<dbReference type="AlphaFoldDB" id="A0A4U9XH15"/>
<dbReference type="PANTHER" id="PTHR42953:SF3">
    <property type="entry name" value="HIGH-AFFINITY ZINC UPTAKE SYSTEM PROTEIN ZNUA"/>
    <property type="match status" value="1"/>
</dbReference>
<dbReference type="RefSeq" id="WP_077322989.1">
    <property type="nucleotide sequence ID" value="NZ_CABEHT010000001.1"/>
</dbReference>
<evidence type="ECO:0000256" key="3">
    <source>
        <dbReference type="ARBA" id="ARBA00022729"/>
    </source>
</evidence>
<dbReference type="InterPro" id="IPR006129">
    <property type="entry name" value="AdhesinB"/>
</dbReference>
<proteinExistence type="inferred from homology"/>
<dbReference type="PRINTS" id="PR00691">
    <property type="entry name" value="ADHESINB"/>
</dbReference>
<evidence type="ECO:0000256" key="2">
    <source>
        <dbReference type="ARBA" id="ARBA00022448"/>
    </source>
</evidence>
<dbReference type="PROSITE" id="PS51257">
    <property type="entry name" value="PROKAR_LIPOPROTEIN"/>
    <property type="match status" value="1"/>
</dbReference>
<organism evidence="5 6">
    <name type="scientific">Streptococcus pseudoporcinus</name>
    <dbReference type="NCBI Taxonomy" id="361101"/>
    <lineage>
        <taxon>Bacteria</taxon>
        <taxon>Bacillati</taxon>
        <taxon>Bacillota</taxon>
        <taxon>Bacilli</taxon>
        <taxon>Lactobacillales</taxon>
        <taxon>Streptococcaceae</taxon>
        <taxon>Streptococcus</taxon>
    </lineage>
</organism>
<reference evidence="5 6" key="1">
    <citation type="submission" date="2019-05" db="EMBL/GenBank/DDBJ databases">
        <authorList>
            <consortium name="Pathogen Informatics"/>
        </authorList>
    </citation>
    <scope>NUCLEOTIDE SEQUENCE [LARGE SCALE GENOMIC DNA]</scope>
    <source>
        <strain evidence="5 6">NCTC5386</strain>
    </source>
</reference>
<dbReference type="InterPro" id="IPR050492">
    <property type="entry name" value="Bact_metal-bind_prot9"/>
</dbReference>
<keyword evidence="2 4" id="KW-0813">Transport</keyword>
<dbReference type="InterPro" id="IPR006128">
    <property type="entry name" value="Lipoprotein_PsaA-like"/>
</dbReference>
<dbReference type="PRINTS" id="PR00690">
    <property type="entry name" value="ADHESNFAMILY"/>
</dbReference>
<accession>A0A4U9XH15</accession>
<dbReference type="GO" id="GO:0030001">
    <property type="term" value="P:metal ion transport"/>
    <property type="evidence" value="ECO:0007669"/>
    <property type="project" value="InterPro"/>
</dbReference>
<protein>
    <submittedName>
        <fullName evidence="5">Laminin-binding surface protein</fullName>
    </submittedName>
</protein>
<comment type="similarity">
    <text evidence="1 4">Belongs to the bacterial solute-binding protein 9 family.</text>
</comment>
<dbReference type="CDD" id="cd01017">
    <property type="entry name" value="AdcA"/>
    <property type="match status" value="1"/>
</dbReference>
<evidence type="ECO:0000256" key="1">
    <source>
        <dbReference type="ARBA" id="ARBA00011028"/>
    </source>
</evidence>
<gene>
    <name evidence="5" type="primary">adcA_1</name>
    <name evidence="5" type="ORF">NCTC5386_00244</name>
</gene>
<dbReference type="Pfam" id="PF01297">
    <property type="entry name" value="ZnuA"/>
    <property type="match status" value="1"/>
</dbReference>
<dbReference type="GO" id="GO:0007155">
    <property type="term" value="P:cell adhesion"/>
    <property type="evidence" value="ECO:0007669"/>
    <property type="project" value="InterPro"/>
</dbReference>
<dbReference type="Gene3D" id="3.40.50.1980">
    <property type="entry name" value="Nitrogenase molybdenum iron protein domain"/>
    <property type="match status" value="2"/>
</dbReference>
<dbReference type="SUPFAM" id="SSF53807">
    <property type="entry name" value="Helical backbone' metal receptor"/>
    <property type="match status" value="1"/>
</dbReference>